<keyword evidence="4" id="KW-1185">Reference proteome</keyword>
<dbReference type="PANTHER" id="PTHR13281">
    <property type="entry name" value="TRANSMEMBRANE PROTEIN 70, MITOCHONDRIAL"/>
    <property type="match status" value="1"/>
</dbReference>
<evidence type="ECO:0000256" key="1">
    <source>
        <dbReference type="ARBA" id="ARBA00005280"/>
    </source>
</evidence>
<dbReference type="GO" id="GO:0031966">
    <property type="term" value="C:mitochondrial membrane"/>
    <property type="evidence" value="ECO:0007669"/>
    <property type="project" value="TreeGrafter"/>
</dbReference>
<dbReference type="OrthoDB" id="156886at2759"/>
<proteinExistence type="inferred from homology"/>
<dbReference type="AlphaFoldDB" id="A0A3Q2D913"/>
<keyword evidence="2" id="KW-0812">Transmembrane</keyword>
<evidence type="ECO:0000313" key="3">
    <source>
        <dbReference type="Ensembl" id="ENSCVAP00000014929.1"/>
    </source>
</evidence>
<keyword evidence="2" id="KW-1133">Transmembrane helix</keyword>
<dbReference type="GeneTree" id="ENSGT00390000018710"/>
<keyword evidence="2" id="KW-0472">Membrane</keyword>
<name>A0A3Q2D913_CYPVA</name>
<comment type="similarity">
    <text evidence="1">Belongs to the TMEM70 family.</text>
</comment>
<organism evidence="3 4">
    <name type="scientific">Cyprinodon variegatus</name>
    <name type="common">Sheepshead minnow</name>
    <dbReference type="NCBI Taxonomy" id="28743"/>
    <lineage>
        <taxon>Eukaryota</taxon>
        <taxon>Metazoa</taxon>
        <taxon>Chordata</taxon>
        <taxon>Craniata</taxon>
        <taxon>Vertebrata</taxon>
        <taxon>Euteleostomi</taxon>
        <taxon>Actinopterygii</taxon>
        <taxon>Neopterygii</taxon>
        <taxon>Teleostei</taxon>
        <taxon>Neoteleostei</taxon>
        <taxon>Acanthomorphata</taxon>
        <taxon>Ovalentaria</taxon>
        <taxon>Atherinomorphae</taxon>
        <taxon>Cyprinodontiformes</taxon>
        <taxon>Cyprinodontidae</taxon>
        <taxon>Cyprinodon</taxon>
    </lineage>
</organism>
<dbReference type="STRING" id="28743.ENSCVAP00000014929"/>
<dbReference type="PANTHER" id="PTHR13281:SF0">
    <property type="entry name" value="TRANSMEMBRANE PROTEIN 70, MITOCHONDRIAL"/>
    <property type="match status" value="1"/>
</dbReference>
<reference evidence="3" key="1">
    <citation type="submission" date="2025-08" db="UniProtKB">
        <authorList>
            <consortium name="Ensembl"/>
        </authorList>
    </citation>
    <scope>IDENTIFICATION</scope>
</reference>
<dbReference type="OMA" id="APKPHEW"/>
<dbReference type="Pfam" id="PF06979">
    <property type="entry name" value="TMEM70"/>
    <property type="match status" value="1"/>
</dbReference>
<dbReference type="GO" id="GO:0033615">
    <property type="term" value="P:mitochondrial proton-transporting ATP synthase complex assembly"/>
    <property type="evidence" value="ECO:0007669"/>
    <property type="project" value="TreeGrafter"/>
</dbReference>
<dbReference type="KEGG" id="cvg:107103456"/>
<evidence type="ECO:0000256" key="2">
    <source>
        <dbReference type="SAM" id="Phobius"/>
    </source>
</evidence>
<dbReference type="Proteomes" id="UP000265020">
    <property type="component" value="Unassembled WGS sequence"/>
</dbReference>
<dbReference type="Ensembl" id="ENSCVAT00000022873.1">
    <property type="protein sequence ID" value="ENSCVAP00000014929.1"/>
    <property type="gene ID" value="ENSCVAG00000017651.1"/>
</dbReference>
<sequence>MMLLRLVLCPPCSLSRPAALLSFSSLTAGRNSGTLRAVGGSAAALSSKVQSSGGSSRRLSTSAQTGDGVLVYRGSLGTAVRGVKLFSYSTSGASLILMPQILLNSGLGAGSVALKVAFGGIVGFFTFLTPVLLHLITKGYVVRLYHNADRDTYTAITYSVFLTEKRSVFHQSQVRIPAVGRMFTTFYAGQVGLLVNPDLFTFPHDYNHLMGYDKPFTFSKDDMQKRDLRD</sequence>
<protein>
    <submittedName>
        <fullName evidence="3">Transmembrane protein 70</fullName>
    </submittedName>
</protein>
<dbReference type="RefSeq" id="XP_015258660.1">
    <property type="nucleotide sequence ID" value="XM_015403174.1"/>
</dbReference>
<accession>A0A3Q2D913</accession>
<dbReference type="InterPro" id="IPR009724">
    <property type="entry name" value="TMEM70"/>
</dbReference>
<feature type="transmembrane region" description="Helical" evidence="2">
    <location>
        <begin position="112"/>
        <end position="136"/>
    </location>
</feature>
<dbReference type="InterPro" id="IPR045325">
    <property type="entry name" value="TMEM70/TMEM186/TMEM223"/>
</dbReference>
<reference evidence="3" key="2">
    <citation type="submission" date="2025-09" db="UniProtKB">
        <authorList>
            <consortium name="Ensembl"/>
        </authorList>
    </citation>
    <scope>IDENTIFICATION</scope>
</reference>
<evidence type="ECO:0000313" key="4">
    <source>
        <dbReference type="Proteomes" id="UP000265020"/>
    </source>
</evidence>
<dbReference type="CTD" id="54968"/>
<dbReference type="GeneID" id="107103456"/>